<protein>
    <submittedName>
        <fullName evidence="9">Peptide/nickel transport system permease protein</fullName>
    </submittedName>
</protein>
<dbReference type="PROSITE" id="PS50928">
    <property type="entry name" value="ABC_TM1"/>
    <property type="match status" value="1"/>
</dbReference>
<dbReference type="Proteomes" id="UP000558997">
    <property type="component" value="Unassembled WGS sequence"/>
</dbReference>
<proteinExistence type="inferred from homology"/>
<feature type="transmembrane region" description="Helical" evidence="7">
    <location>
        <begin position="196"/>
        <end position="220"/>
    </location>
</feature>
<feature type="transmembrane region" description="Helical" evidence="7">
    <location>
        <begin position="122"/>
        <end position="153"/>
    </location>
</feature>
<organism evidence="9 10">
    <name type="scientific">Kribbella solani</name>
    <dbReference type="NCBI Taxonomy" id="236067"/>
    <lineage>
        <taxon>Bacteria</taxon>
        <taxon>Bacillati</taxon>
        <taxon>Actinomycetota</taxon>
        <taxon>Actinomycetes</taxon>
        <taxon>Propionibacteriales</taxon>
        <taxon>Kribbellaceae</taxon>
        <taxon>Kribbella</taxon>
    </lineage>
</organism>
<evidence type="ECO:0000256" key="4">
    <source>
        <dbReference type="ARBA" id="ARBA00022692"/>
    </source>
</evidence>
<evidence type="ECO:0000313" key="10">
    <source>
        <dbReference type="Proteomes" id="UP000558997"/>
    </source>
</evidence>
<comment type="similarity">
    <text evidence="7">Belongs to the binding-protein-dependent transport system permease family.</text>
</comment>
<feature type="domain" description="ABC transmembrane type-1" evidence="8">
    <location>
        <begin position="74"/>
        <end position="263"/>
    </location>
</feature>
<keyword evidence="6 7" id="KW-0472">Membrane</keyword>
<dbReference type="PANTHER" id="PTHR43386">
    <property type="entry name" value="OLIGOPEPTIDE TRANSPORT SYSTEM PERMEASE PROTEIN APPC"/>
    <property type="match status" value="1"/>
</dbReference>
<evidence type="ECO:0000313" key="9">
    <source>
        <dbReference type="EMBL" id="MBB5983732.1"/>
    </source>
</evidence>
<dbReference type="InterPro" id="IPR050366">
    <property type="entry name" value="BP-dependent_transpt_permease"/>
</dbReference>
<keyword evidence="2 7" id="KW-0813">Transport</keyword>
<dbReference type="GO" id="GO:0055085">
    <property type="term" value="P:transmembrane transport"/>
    <property type="evidence" value="ECO:0007669"/>
    <property type="project" value="InterPro"/>
</dbReference>
<dbReference type="Pfam" id="PF12911">
    <property type="entry name" value="OppC_N"/>
    <property type="match status" value="1"/>
</dbReference>
<evidence type="ECO:0000256" key="1">
    <source>
        <dbReference type="ARBA" id="ARBA00004651"/>
    </source>
</evidence>
<name>A0A841DYK1_9ACTN</name>
<comment type="subcellular location">
    <subcellularLocation>
        <location evidence="1 7">Cell membrane</location>
        <topology evidence="1 7">Multi-pass membrane protein</topology>
    </subcellularLocation>
</comment>
<dbReference type="CDD" id="cd06261">
    <property type="entry name" value="TM_PBP2"/>
    <property type="match status" value="1"/>
</dbReference>
<feature type="transmembrane region" description="Helical" evidence="7">
    <location>
        <begin position="165"/>
        <end position="184"/>
    </location>
</feature>
<evidence type="ECO:0000256" key="7">
    <source>
        <dbReference type="RuleBase" id="RU363032"/>
    </source>
</evidence>
<keyword evidence="10" id="KW-1185">Reference proteome</keyword>
<dbReference type="InterPro" id="IPR035906">
    <property type="entry name" value="MetI-like_sf"/>
</dbReference>
<dbReference type="InterPro" id="IPR025966">
    <property type="entry name" value="OppC_N"/>
</dbReference>
<keyword evidence="3" id="KW-1003">Cell membrane</keyword>
<dbReference type="SUPFAM" id="SSF161098">
    <property type="entry name" value="MetI-like"/>
    <property type="match status" value="1"/>
</dbReference>
<reference evidence="9 10" key="1">
    <citation type="submission" date="2020-08" db="EMBL/GenBank/DDBJ databases">
        <title>Sequencing the genomes of 1000 actinobacteria strains.</title>
        <authorList>
            <person name="Klenk H.-P."/>
        </authorList>
    </citation>
    <scope>NUCLEOTIDE SEQUENCE [LARGE SCALE GENOMIC DNA]</scope>
    <source>
        <strain evidence="9 10">DSM 17294</strain>
    </source>
</reference>
<dbReference type="PANTHER" id="PTHR43386:SF1">
    <property type="entry name" value="D,D-DIPEPTIDE TRANSPORT SYSTEM PERMEASE PROTEIN DDPC-RELATED"/>
    <property type="match status" value="1"/>
</dbReference>
<dbReference type="GO" id="GO:0005886">
    <property type="term" value="C:plasma membrane"/>
    <property type="evidence" value="ECO:0007669"/>
    <property type="project" value="UniProtKB-SubCell"/>
</dbReference>
<comment type="caution">
    <text evidence="9">The sequence shown here is derived from an EMBL/GenBank/DDBJ whole genome shotgun (WGS) entry which is preliminary data.</text>
</comment>
<feature type="transmembrane region" description="Helical" evidence="7">
    <location>
        <begin position="17"/>
        <end position="36"/>
    </location>
</feature>
<evidence type="ECO:0000256" key="2">
    <source>
        <dbReference type="ARBA" id="ARBA00022448"/>
    </source>
</evidence>
<dbReference type="InterPro" id="IPR000515">
    <property type="entry name" value="MetI-like"/>
</dbReference>
<accession>A0A841DYK1</accession>
<dbReference type="AlphaFoldDB" id="A0A841DYK1"/>
<sequence>MELTAGRRILPPRMHQVSIAILALLVLAALFAPIVARYDPAQQSLQQLAPPGGGHWLGTDALGRDIFSRLLYALRTDLILIVPAAALPMLLGTAIGGIAGHFGGVLDTAVRWIADVFQGLPVYVFLIALVAVLGRGVTSLLTAFTALGWIVYARLIRTEVRRVKEANFVAAGYLLGHSWTGVLWRHVLPNANRQTAAYFVFDLGMALQGIAVLSFFNLGVPAGTPELGAMVAEAQIYLRSHAWLAAVPGATIVLLGLCIASLGDYVRARSGGES</sequence>
<gene>
    <name evidence="9" type="ORF">HDA44_007073</name>
</gene>
<dbReference type="Pfam" id="PF00528">
    <property type="entry name" value="BPD_transp_1"/>
    <property type="match status" value="1"/>
</dbReference>
<dbReference type="Gene3D" id="1.10.3720.10">
    <property type="entry name" value="MetI-like"/>
    <property type="match status" value="1"/>
</dbReference>
<evidence type="ECO:0000259" key="8">
    <source>
        <dbReference type="PROSITE" id="PS50928"/>
    </source>
</evidence>
<evidence type="ECO:0000256" key="6">
    <source>
        <dbReference type="ARBA" id="ARBA00023136"/>
    </source>
</evidence>
<keyword evidence="5 7" id="KW-1133">Transmembrane helix</keyword>
<keyword evidence="4 7" id="KW-0812">Transmembrane</keyword>
<dbReference type="EMBL" id="JACHNF010000001">
    <property type="protein sequence ID" value="MBB5983732.1"/>
    <property type="molecule type" value="Genomic_DNA"/>
</dbReference>
<feature type="transmembrane region" description="Helical" evidence="7">
    <location>
        <begin position="78"/>
        <end position="102"/>
    </location>
</feature>
<dbReference type="RefSeq" id="WP_184841977.1">
    <property type="nucleotide sequence ID" value="NZ_BAAAVN010000012.1"/>
</dbReference>
<evidence type="ECO:0000256" key="3">
    <source>
        <dbReference type="ARBA" id="ARBA00022475"/>
    </source>
</evidence>
<feature type="transmembrane region" description="Helical" evidence="7">
    <location>
        <begin position="241"/>
        <end position="262"/>
    </location>
</feature>
<evidence type="ECO:0000256" key="5">
    <source>
        <dbReference type="ARBA" id="ARBA00022989"/>
    </source>
</evidence>